<dbReference type="Pfam" id="PF06146">
    <property type="entry name" value="PsiE"/>
    <property type="match status" value="1"/>
</dbReference>
<keyword evidence="5 8" id="KW-0812">Transmembrane</keyword>
<evidence type="ECO:0000256" key="1">
    <source>
        <dbReference type="ARBA" id="ARBA00004429"/>
    </source>
</evidence>
<dbReference type="InterPro" id="IPR009315">
    <property type="entry name" value="P_starv_induced_PsiE"/>
</dbReference>
<feature type="transmembrane region" description="Helical" evidence="8">
    <location>
        <begin position="117"/>
        <end position="138"/>
    </location>
</feature>
<dbReference type="InterPro" id="IPR020948">
    <property type="entry name" value="P_starv_induced_PsiE-like"/>
</dbReference>
<evidence type="ECO:0000256" key="5">
    <source>
        <dbReference type="ARBA" id="ARBA00022692"/>
    </source>
</evidence>
<dbReference type="PANTHER" id="PTHR37819:SF1">
    <property type="entry name" value="PROTEIN PSIE"/>
    <property type="match status" value="1"/>
</dbReference>
<comment type="subcellular location">
    <subcellularLocation>
        <location evidence="1">Cell inner membrane</location>
        <topology evidence="1">Multi-pass membrane protein</topology>
    </subcellularLocation>
</comment>
<comment type="similarity">
    <text evidence="2">Belongs to the PsiE family.</text>
</comment>
<feature type="transmembrane region" description="Helical" evidence="8">
    <location>
        <begin position="88"/>
        <end position="105"/>
    </location>
</feature>
<keyword evidence="4" id="KW-1003">Cell membrane</keyword>
<evidence type="ECO:0000313" key="10">
    <source>
        <dbReference type="Proteomes" id="UP001317629"/>
    </source>
</evidence>
<sequence>MASDRAPESSEAMRRMRGFAHPLGHFLSESFHFLGLFAIGGATVWAAAKAFIEMTGKGHASIEDLLLLFIYLEIGSMVGIYFKTNHMPVRFLLYVGITALTRHMIGYVQKDAPPDFGILILAGGTLILALAVFIIRYASFHYPSSEASDPGRETT</sequence>
<evidence type="ECO:0000256" key="2">
    <source>
        <dbReference type="ARBA" id="ARBA00005632"/>
    </source>
</evidence>
<evidence type="ECO:0000256" key="6">
    <source>
        <dbReference type="ARBA" id="ARBA00022989"/>
    </source>
</evidence>
<dbReference type="PANTHER" id="PTHR37819">
    <property type="entry name" value="PROTEIN PSIE"/>
    <property type="match status" value="1"/>
</dbReference>
<dbReference type="RefSeq" id="WP_281931590.1">
    <property type="nucleotide sequence ID" value="NZ_AP027142.1"/>
</dbReference>
<organism evidence="9 10">
    <name type="scientific">Methylocystis iwaonis</name>
    <dbReference type="NCBI Taxonomy" id="2885079"/>
    <lineage>
        <taxon>Bacteria</taxon>
        <taxon>Pseudomonadati</taxon>
        <taxon>Pseudomonadota</taxon>
        <taxon>Alphaproteobacteria</taxon>
        <taxon>Hyphomicrobiales</taxon>
        <taxon>Methylocystaceae</taxon>
        <taxon>Methylocystis</taxon>
    </lineage>
</organism>
<reference evidence="9 10" key="1">
    <citation type="journal article" date="2023" name="Int. J. Syst. Evol. Microbiol.">
        <title>Methylocystis iwaonis sp. nov., a type II methane-oxidizing bacterium from surface soil of a rice paddy field in Japan, and emended description of the genus Methylocystis (ex Whittenbury et al. 1970) Bowman et al. 1993.</title>
        <authorList>
            <person name="Kaise H."/>
            <person name="Sawadogo J.B."/>
            <person name="Alam M.S."/>
            <person name="Ueno C."/>
            <person name="Dianou D."/>
            <person name="Shinjo R."/>
            <person name="Asakawa S."/>
        </authorList>
    </citation>
    <scope>NUCLEOTIDE SEQUENCE [LARGE SCALE GENOMIC DNA]</scope>
    <source>
        <strain evidence="9 10">SS37A-Re</strain>
    </source>
</reference>
<keyword evidence="10" id="KW-1185">Reference proteome</keyword>
<proteinExistence type="inferred from homology"/>
<keyword evidence="6 8" id="KW-1133">Transmembrane helix</keyword>
<evidence type="ECO:0000256" key="3">
    <source>
        <dbReference type="ARBA" id="ARBA00021903"/>
    </source>
</evidence>
<protein>
    <recommendedName>
        <fullName evidence="3">Protein PsiE</fullName>
    </recommendedName>
</protein>
<evidence type="ECO:0000256" key="8">
    <source>
        <dbReference type="SAM" id="Phobius"/>
    </source>
</evidence>
<evidence type="ECO:0000256" key="7">
    <source>
        <dbReference type="ARBA" id="ARBA00023136"/>
    </source>
</evidence>
<accession>A0ABN6VES3</accession>
<dbReference type="EMBL" id="AP027142">
    <property type="protein sequence ID" value="BDV33998.1"/>
    <property type="molecule type" value="Genomic_DNA"/>
</dbReference>
<name>A0ABN6VES3_9HYPH</name>
<feature type="transmembrane region" description="Helical" evidence="8">
    <location>
        <begin position="64"/>
        <end position="82"/>
    </location>
</feature>
<gene>
    <name evidence="9" type="ORF">SS37A_15270</name>
</gene>
<keyword evidence="7 8" id="KW-0472">Membrane</keyword>
<evidence type="ECO:0000256" key="4">
    <source>
        <dbReference type="ARBA" id="ARBA00022475"/>
    </source>
</evidence>
<dbReference type="PIRSF" id="PIRSF029598">
    <property type="entry name" value="PsiE"/>
    <property type="match status" value="1"/>
</dbReference>
<evidence type="ECO:0000313" key="9">
    <source>
        <dbReference type="EMBL" id="BDV33998.1"/>
    </source>
</evidence>
<feature type="transmembrane region" description="Helical" evidence="8">
    <location>
        <begin position="31"/>
        <end position="52"/>
    </location>
</feature>
<dbReference type="Proteomes" id="UP001317629">
    <property type="component" value="Chromosome"/>
</dbReference>